<accession>A0A9Q4H4L8</accession>
<dbReference type="PANTHER" id="PTHR18901:SF38">
    <property type="entry name" value="PSEUDOURIDINE-5'-PHOSPHATASE"/>
    <property type="match status" value="1"/>
</dbReference>
<dbReference type="InterPro" id="IPR041492">
    <property type="entry name" value="HAD_2"/>
</dbReference>
<dbReference type="InterPro" id="IPR006439">
    <property type="entry name" value="HAD-SF_hydro_IA"/>
</dbReference>
<dbReference type="SFLD" id="SFLDS00003">
    <property type="entry name" value="Haloacid_Dehalogenase"/>
    <property type="match status" value="1"/>
</dbReference>
<reference evidence="2" key="3">
    <citation type="submission" date="2024-02" db="EMBL/GenBank/DDBJ databases">
        <authorList>
            <person name="Choi B."/>
        </authorList>
    </citation>
    <scope>NUCLEOTIDE SEQUENCE</scope>
    <source>
        <strain evidence="2">UMB1016</strain>
    </source>
</reference>
<keyword evidence="3" id="KW-1185">Reference proteome</keyword>
<reference evidence="1" key="2">
    <citation type="submission" date="2022-09" db="EMBL/GenBank/DDBJ databases">
        <title>Aerococcus urinae taxonomy study.</title>
        <authorList>
            <person name="Christensen J."/>
            <person name="Senneby E."/>
        </authorList>
    </citation>
    <scope>NUCLEOTIDE SEQUENCE</scope>
    <source>
        <strain evidence="1">LUND-41-B12</strain>
    </source>
</reference>
<dbReference type="SFLD" id="SFLDG01129">
    <property type="entry name" value="C1.5:_HAD__Beta-PGM__Phosphata"/>
    <property type="match status" value="1"/>
</dbReference>
<dbReference type="PANTHER" id="PTHR18901">
    <property type="entry name" value="2-DEOXYGLUCOSE-6-PHOSPHATE PHOSPHATASE 2"/>
    <property type="match status" value="1"/>
</dbReference>
<dbReference type="GeneID" id="86858315"/>
<organism evidence="1 4">
    <name type="scientific">Aerococcus mictus</name>
    <dbReference type="NCBI Taxonomy" id="2976810"/>
    <lineage>
        <taxon>Bacteria</taxon>
        <taxon>Bacillati</taxon>
        <taxon>Bacillota</taxon>
        <taxon>Bacilli</taxon>
        <taxon>Lactobacillales</taxon>
        <taxon>Aerococcaceae</taxon>
        <taxon>Aerococcus</taxon>
    </lineage>
</organism>
<dbReference type="Pfam" id="PF13419">
    <property type="entry name" value="HAD_2"/>
    <property type="match status" value="1"/>
</dbReference>
<reference evidence="2 3" key="1">
    <citation type="journal article" date="2020" name="J. Bacteriol.">
        <title>Aerococcus urinae Isolated from Women with Lower Urinary Tract Symptoms: In Vitro Aggregation and Genome Analysis.</title>
        <authorList>
            <person name="Hilt E.E."/>
            <person name="Putonti C."/>
            <person name="Thomas-White K."/>
            <person name="Lewis A.L."/>
            <person name="Visick K.L."/>
            <person name="Gilbert N.M."/>
            <person name="Wolfe A.J."/>
        </authorList>
    </citation>
    <scope>NUCLEOTIDE SEQUENCE [LARGE SCALE GENOMIC DNA]</scope>
    <source>
        <strain evidence="2 3">UMB1016</strain>
    </source>
</reference>
<sequence length="225" mass="25344">MLDSKKIKLVIFDLDGTLVDTEKIYHAGWRHVLKDYGVSISQEILDQMRGGNRQHNNHIIQNLLGGNEDLAKKAREKRNVYFKYAISEGKIDRKDGALELLKYLKEKAIPIAVATSSPQDRGESVLKSSGLMSYIDFAIYGDQVEGGKPNPDIYLKVLEHYQLNGQKAVAFEDSLNGLLASTRAKIPTYYVPEVPLKDEDLEQIDEAYLVGVYASLIEVKNELEK</sequence>
<dbReference type="RefSeq" id="WP_013669795.1">
    <property type="nucleotide sequence ID" value="NZ_CAJHLJ010000004.1"/>
</dbReference>
<dbReference type="EMBL" id="CP145132">
    <property type="protein sequence ID" value="WWC54488.1"/>
    <property type="molecule type" value="Genomic_DNA"/>
</dbReference>
<dbReference type="EMBL" id="JAOTMY010000003">
    <property type="protein sequence ID" value="MCY3087897.1"/>
    <property type="molecule type" value="Genomic_DNA"/>
</dbReference>
<dbReference type="Proteomes" id="UP000250354">
    <property type="component" value="Chromosome"/>
</dbReference>
<evidence type="ECO:0000313" key="1">
    <source>
        <dbReference type="EMBL" id="MCY3087897.1"/>
    </source>
</evidence>
<evidence type="ECO:0000313" key="4">
    <source>
        <dbReference type="Proteomes" id="UP001069047"/>
    </source>
</evidence>
<gene>
    <name evidence="2" type="ORF">DBT44_0008905</name>
    <name evidence="1" type="ORF">ODY61_07235</name>
</gene>
<dbReference type="Proteomes" id="UP001069047">
    <property type="component" value="Unassembled WGS sequence"/>
</dbReference>
<dbReference type="NCBIfam" id="TIGR01509">
    <property type="entry name" value="HAD-SF-IA-v3"/>
    <property type="match status" value="1"/>
</dbReference>
<dbReference type="AlphaFoldDB" id="A0A1E9PN23"/>
<protein>
    <submittedName>
        <fullName evidence="1">HAD family phosphatase</fullName>
    </submittedName>
</protein>
<proteinExistence type="predicted"/>
<name>A0A1E9PN23_9LACT</name>
<dbReference type="InterPro" id="IPR036412">
    <property type="entry name" value="HAD-like_sf"/>
</dbReference>
<dbReference type="Gene3D" id="1.10.150.240">
    <property type="entry name" value="Putative phosphatase, domain 2"/>
    <property type="match status" value="1"/>
</dbReference>
<dbReference type="SUPFAM" id="SSF56784">
    <property type="entry name" value="HAD-like"/>
    <property type="match status" value="1"/>
</dbReference>
<dbReference type="SFLD" id="SFLDG01135">
    <property type="entry name" value="C1.5.6:_HAD__Beta-PGM__Phospha"/>
    <property type="match status" value="1"/>
</dbReference>
<dbReference type="PRINTS" id="PR00413">
    <property type="entry name" value="HADHALOGNASE"/>
</dbReference>
<accession>A0A1E9PN23</accession>
<dbReference type="InterPro" id="IPR023198">
    <property type="entry name" value="PGP-like_dom2"/>
</dbReference>
<dbReference type="InterPro" id="IPR023214">
    <property type="entry name" value="HAD_sf"/>
</dbReference>
<dbReference type="Gene3D" id="3.40.50.1000">
    <property type="entry name" value="HAD superfamily/HAD-like"/>
    <property type="match status" value="1"/>
</dbReference>
<evidence type="ECO:0000313" key="2">
    <source>
        <dbReference type="EMBL" id="WWC54488.1"/>
    </source>
</evidence>
<evidence type="ECO:0000313" key="3">
    <source>
        <dbReference type="Proteomes" id="UP000250354"/>
    </source>
</evidence>